<sequence length="101" mass="11399">MKRTLVAMALLAMAATALAKEKMQTKAQCEGKCLPMLYELNADKTAAHQQRLKNIRAKKEGVTDPQKLKELAEAEEVEVEKFEAAHEKICRQMCSYFPDTL</sequence>
<name>A0A6N9HBM1_9BURK</name>
<protein>
    <recommendedName>
        <fullName evidence="4">DUF1090 family protein</fullName>
    </recommendedName>
</protein>
<evidence type="ECO:0008006" key="4">
    <source>
        <dbReference type="Google" id="ProtNLM"/>
    </source>
</evidence>
<organism evidence="2 3">
    <name type="scientific">Pseudoduganella guangdongensis</name>
    <dbReference type="NCBI Taxonomy" id="2692179"/>
    <lineage>
        <taxon>Bacteria</taxon>
        <taxon>Pseudomonadati</taxon>
        <taxon>Pseudomonadota</taxon>
        <taxon>Betaproteobacteria</taxon>
        <taxon>Burkholderiales</taxon>
        <taxon>Oxalobacteraceae</taxon>
        <taxon>Telluria group</taxon>
        <taxon>Pseudoduganella</taxon>
    </lineage>
</organism>
<keyword evidence="1" id="KW-0732">Signal</keyword>
<dbReference type="RefSeq" id="WP_161023888.1">
    <property type="nucleotide sequence ID" value="NZ_WWCJ01000001.1"/>
</dbReference>
<dbReference type="Proteomes" id="UP000448575">
    <property type="component" value="Unassembled WGS sequence"/>
</dbReference>
<dbReference type="AlphaFoldDB" id="A0A6N9HBM1"/>
<accession>A0A6N9HBM1</accession>
<evidence type="ECO:0000256" key="1">
    <source>
        <dbReference type="SAM" id="SignalP"/>
    </source>
</evidence>
<feature type="signal peptide" evidence="1">
    <location>
        <begin position="1"/>
        <end position="19"/>
    </location>
</feature>
<proteinExistence type="predicted"/>
<feature type="chain" id="PRO_5026983013" description="DUF1090 family protein" evidence="1">
    <location>
        <begin position="20"/>
        <end position="101"/>
    </location>
</feature>
<evidence type="ECO:0000313" key="2">
    <source>
        <dbReference type="EMBL" id="MYN00894.1"/>
    </source>
</evidence>
<keyword evidence="3" id="KW-1185">Reference proteome</keyword>
<gene>
    <name evidence="2" type="ORF">GTP41_02160</name>
</gene>
<reference evidence="2 3" key="1">
    <citation type="submission" date="2019-12" db="EMBL/GenBank/DDBJ databases">
        <title>Novel species isolated from a subtropical stream in China.</title>
        <authorList>
            <person name="Lu H."/>
        </authorList>
    </citation>
    <scope>NUCLEOTIDE SEQUENCE [LARGE SCALE GENOMIC DNA]</scope>
    <source>
        <strain evidence="2 3">DS3</strain>
    </source>
</reference>
<comment type="caution">
    <text evidence="2">The sequence shown here is derived from an EMBL/GenBank/DDBJ whole genome shotgun (WGS) entry which is preliminary data.</text>
</comment>
<dbReference type="EMBL" id="WWCJ01000001">
    <property type="protein sequence ID" value="MYN00894.1"/>
    <property type="molecule type" value="Genomic_DNA"/>
</dbReference>
<evidence type="ECO:0000313" key="3">
    <source>
        <dbReference type="Proteomes" id="UP000448575"/>
    </source>
</evidence>